<dbReference type="AlphaFoldDB" id="A0A972K1T5"/>
<dbReference type="RefSeq" id="WP_171653753.1">
    <property type="nucleotide sequence ID" value="NZ_WHOD01000070.1"/>
</dbReference>
<keyword evidence="6" id="KW-0630">Potassium</keyword>
<comment type="caution">
    <text evidence="11">The sequence shown here is derived from an EMBL/GenBank/DDBJ whole genome shotgun (WGS) entry which is preliminary data.</text>
</comment>
<organism evidence="11 12">
    <name type="scientific">Paenibacillus foliorum</name>
    <dbReference type="NCBI Taxonomy" id="2654974"/>
    <lineage>
        <taxon>Bacteria</taxon>
        <taxon>Bacillati</taxon>
        <taxon>Bacillota</taxon>
        <taxon>Bacilli</taxon>
        <taxon>Bacillales</taxon>
        <taxon>Paenibacillaceae</taxon>
        <taxon>Paenibacillus</taxon>
    </lineage>
</organism>
<feature type="transmembrane region" description="Helical" evidence="10">
    <location>
        <begin position="185"/>
        <end position="211"/>
    </location>
</feature>
<keyword evidence="8" id="KW-0406">Ion transport</keyword>
<keyword evidence="5 10" id="KW-0812">Transmembrane</keyword>
<keyword evidence="4" id="KW-0633">Potassium transport</keyword>
<evidence type="ECO:0000256" key="9">
    <source>
        <dbReference type="ARBA" id="ARBA00023136"/>
    </source>
</evidence>
<reference evidence="11" key="1">
    <citation type="submission" date="2019-10" db="EMBL/GenBank/DDBJ databases">
        <title>Description of Paenibacillus glebae sp. nov.</title>
        <authorList>
            <person name="Carlier A."/>
            <person name="Qi S."/>
        </authorList>
    </citation>
    <scope>NUCLEOTIDE SEQUENCE</scope>
    <source>
        <strain evidence="11">LMG 31456</strain>
    </source>
</reference>
<evidence type="ECO:0000256" key="1">
    <source>
        <dbReference type="ARBA" id="ARBA00004651"/>
    </source>
</evidence>
<feature type="transmembrane region" description="Helical" evidence="10">
    <location>
        <begin position="341"/>
        <end position="364"/>
    </location>
</feature>
<evidence type="ECO:0000256" key="7">
    <source>
        <dbReference type="ARBA" id="ARBA00022989"/>
    </source>
</evidence>
<dbReference type="InterPro" id="IPR003445">
    <property type="entry name" value="Cat_transpt"/>
</dbReference>
<keyword evidence="7 10" id="KW-1133">Transmembrane helix</keyword>
<dbReference type="GO" id="GO:0005886">
    <property type="term" value="C:plasma membrane"/>
    <property type="evidence" value="ECO:0007669"/>
    <property type="project" value="UniProtKB-SubCell"/>
</dbReference>
<evidence type="ECO:0000256" key="3">
    <source>
        <dbReference type="ARBA" id="ARBA00022475"/>
    </source>
</evidence>
<keyword evidence="2" id="KW-0813">Transport</keyword>
<keyword evidence="9 10" id="KW-0472">Membrane</keyword>
<sequence length="439" mass="47823">MKMTPSRVLSGGFALIICLGTFLLSLPIAIKGGNTISLIDALFTATSALCVTGLIVVDTGTHFSVFGQIVLLLLIQAGGVGFMTVATWFAIALKKQVSLSDRLILTETLNQNTMEGIVRLIRKVLIYSLTIESIAAVLYLSRWSQEMPFGKAVYFSIFHSVSIFNNAGFELMGGYTNLTPYIDDFFINIVSMALVLLGGIGFIVISDIMDYPKTRRLSIHSKVVLYTTVILTGISAVCIFIFEYANMNTLGGYGWTTKILASLFQSITLRSAGVNTVDIANLHEATQFLMIIMMFIGAAPGSTGGGIKLTTFAVLVGALISMVRGKEDVVMFRHRLPQKDIYKAVTLTVIAVFIVVTFTMILSALQGQDFLMILFETASAFGTVGLSMGLTQHLTFTGKIIIILLMFIGRIGLLTLAFSILPKQKKELYRYPEGKITIG</sequence>
<feature type="transmembrane region" description="Helical" evidence="10">
    <location>
        <begin position="120"/>
        <end position="140"/>
    </location>
</feature>
<evidence type="ECO:0000256" key="8">
    <source>
        <dbReference type="ARBA" id="ARBA00023065"/>
    </source>
</evidence>
<dbReference type="InterPro" id="IPR004772">
    <property type="entry name" value="TrkH"/>
</dbReference>
<evidence type="ECO:0000256" key="10">
    <source>
        <dbReference type="SAM" id="Phobius"/>
    </source>
</evidence>
<feature type="transmembrane region" description="Helical" evidence="10">
    <location>
        <begin position="69"/>
        <end position="91"/>
    </location>
</feature>
<dbReference type="PANTHER" id="PTHR32024:SF1">
    <property type="entry name" value="KTR SYSTEM POTASSIUM UPTAKE PROTEIN B"/>
    <property type="match status" value="1"/>
</dbReference>
<name>A0A972K1T5_9BACL</name>
<dbReference type="GO" id="GO:0015379">
    <property type="term" value="F:potassium:chloride symporter activity"/>
    <property type="evidence" value="ECO:0007669"/>
    <property type="project" value="InterPro"/>
</dbReference>
<dbReference type="Pfam" id="PF02386">
    <property type="entry name" value="TrkH"/>
    <property type="match status" value="1"/>
</dbReference>
<proteinExistence type="predicted"/>
<dbReference type="Proteomes" id="UP000641588">
    <property type="component" value="Unassembled WGS sequence"/>
</dbReference>
<evidence type="ECO:0000256" key="4">
    <source>
        <dbReference type="ARBA" id="ARBA00022538"/>
    </source>
</evidence>
<evidence type="ECO:0000313" key="12">
    <source>
        <dbReference type="Proteomes" id="UP000641588"/>
    </source>
</evidence>
<dbReference type="EMBL" id="WHOD01000070">
    <property type="protein sequence ID" value="NOU95185.1"/>
    <property type="molecule type" value="Genomic_DNA"/>
</dbReference>
<gene>
    <name evidence="11" type="ORF">GC093_18440</name>
</gene>
<protein>
    <submittedName>
        <fullName evidence="11">Trk family potassium uptake protein</fullName>
    </submittedName>
</protein>
<feature type="transmembrane region" description="Helical" evidence="10">
    <location>
        <begin position="223"/>
        <end position="242"/>
    </location>
</feature>
<feature type="transmembrane region" description="Helical" evidence="10">
    <location>
        <begin position="288"/>
        <end position="320"/>
    </location>
</feature>
<feature type="transmembrane region" description="Helical" evidence="10">
    <location>
        <begin position="400"/>
        <end position="421"/>
    </location>
</feature>
<feature type="transmembrane region" description="Helical" evidence="10">
    <location>
        <begin position="36"/>
        <end position="57"/>
    </location>
</feature>
<keyword evidence="12" id="KW-1185">Reference proteome</keyword>
<feature type="transmembrane region" description="Helical" evidence="10">
    <location>
        <begin position="152"/>
        <end position="173"/>
    </location>
</feature>
<keyword evidence="3" id="KW-1003">Cell membrane</keyword>
<comment type="subcellular location">
    <subcellularLocation>
        <location evidence="1">Cell membrane</location>
        <topology evidence="1">Multi-pass membrane protein</topology>
    </subcellularLocation>
</comment>
<feature type="transmembrane region" description="Helical" evidence="10">
    <location>
        <begin position="12"/>
        <end position="30"/>
    </location>
</feature>
<evidence type="ECO:0000256" key="5">
    <source>
        <dbReference type="ARBA" id="ARBA00022692"/>
    </source>
</evidence>
<evidence type="ECO:0000256" key="6">
    <source>
        <dbReference type="ARBA" id="ARBA00022958"/>
    </source>
</evidence>
<evidence type="ECO:0000313" key="11">
    <source>
        <dbReference type="EMBL" id="NOU95185.1"/>
    </source>
</evidence>
<dbReference type="PANTHER" id="PTHR32024">
    <property type="entry name" value="TRK SYSTEM POTASSIUM UPTAKE PROTEIN TRKG-RELATED"/>
    <property type="match status" value="1"/>
</dbReference>
<evidence type="ECO:0000256" key="2">
    <source>
        <dbReference type="ARBA" id="ARBA00022448"/>
    </source>
</evidence>
<dbReference type="NCBIfam" id="TIGR00933">
    <property type="entry name" value="2a38"/>
    <property type="match status" value="1"/>
</dbReference>
<accession>A0A972K1T5</accession>